<evidence type="ECO:0000313" key="7">
    <source>
        <dbReference type="EMBL" id="MFC3962269.1"/>
    </source>
</evidence>
<evidence type="ECO:0000256" key="3">
    <source>
        <dbReference type="ARBA" id="ARBA00022630"/>
    </source>
</evidence>
<dbReference type="PANTHER" id="PTHR43884">
    <property type="entry name" value="ACYL-COA DEHYDROGENASE"/>
    <property type="match status" value="1"/>
</dbReference>
<dbReference type="InterPro" id="IPR037069">
    <property type="entry name" value="AcylCoA_DH/ox_N_sf"/>
</dbReference>
<dbReference type="Gene3D" id="1.10.540.10">
    <property type="entry name" value="Acyl-CoA dehydrogenase/oxidase, N-terminal domain"/>
    <property type="match status" value="1"/>
</dbReference>
<keyword evidence="3" id="KW-0285">Flavoprotein</keyword>
<sequence>MLLEFDSDQRFWQQTVREAVAKHCPPALVREVVDRGADPGPLWKLYVEQGWTALTDPADAVELTIVLEELGRATDPTPYLATMTQYAPLAGAAEPAVAGAALFDGIAAHRDGGGWRLDGTAQVLDGDRAERFAVATGAGVFVLPAAAVTARRIPVFDPVLHVAQITLDGVRVAESDRVATDSARARAAALTGLAATGVGACARVLELVVAHVRERKQFGAPIGSFQAVQHKAADMHVAVQRARALTYWAALTASAGDPRAPLAAVMAKAAAGECQALVFRNGLQLFGAMGFTWENDVQFALKRAKAVDLLLGGADEHRATIAREYRAAVL</sequence>
<evidence type="ECO:0000256" key="1">
    <source>
        <dbReference type="ARBA" id="ARBA00001974"/>
    </source>
</evidence>
<protein>
    <submittedName>
        <fullName evidence="7">Acyl-CoA dehydrogenase family protein</fullName>
        <ecNumber evidence="7">1.-.-.-</ecNumber>
    </submittedName>
</protein>
<dbReference type="Gene3D" id="1.20.140.10">
    <property type="entry name" value="Butyryl-CoA Dehydrogenase, subunit A, domain 3"/>
    <property type="match status" value="1"/>
</dbReference>
<accession>A0ABV8DRJ3</accession>
<comment type="caution">
    <text evidence="7">The sequence shown here is derived from an EMBL/GenBank/DDBJ whole genome shotgun (WGS) entry which is preliminary data.</text>
</comment>
<dbReference type="PANTHER" id="PTHR43884:SF20">
    <property type="entry name" value="ACYL-COA DEHYDROGENASE FADE28"/>
    <property type="match status" value="1"/>
</dbReference>
<proteinExistence type="inferred from homology"/>
<evidence type="ECO:0000256" key="2">
    <source>
        <dbReference type="ARBA" id="ARBA00009347"/>
    </source>
</evidence>
<dbReference type="EMBL" id="JBHSAX010000009">
    <property type="protein sequence ID" value="MFC3962269.1"/>
    <property type="molecule type" value="Genomic_DNA"/>
</dbReference>
<dbReference type="SUPFAM" id="SSF56645">
    <property type="entry name" value="Acyl-CoA dehydrogenase NM domain-like"/>
    <property type="match status" value="1"/>
</dbReference>
<evidence type="ECO:0000256" key="5">
    <source>
        <dbReference type="ARBA" id="ARBA00023002"/>
    </source>
</evidence>
<dbReference type="GO" id="GO:0016491">
    <property type="term" value="F:oxidoreductase activity"/>
    <property type="evidence" value="ECO:0007669"/>
    <property type="project" value="UniProtKB-KW"/>
</dbReference>
<dbReference type="Pfam" id="PF00441">
    <property type="entry name" value="Acyl-CoA_dh_1"/>
    <property type="match status" value="1"/>
</dbReference>
<reference evidence="8" key="1">
    <citation type="journal article" date="2019" name="Int. J. Syst. Evol. Microbiol.">
        <title>The Global Catalogue of Microorganisms (GCM) 10K type strain sequencing project: providing services to taxonomists for standard genome sequencing and annotation.</title>
        <authorList>
            <consortium name="The Broad Institute Genomics Platform"/>
            <consortium name="The Broad Institute Genome Sequencing Center for Infectious Disease"/>
            <person name="Wu L."/>
            <person name="Ma J."/>
        </authorList>
    </citation>
    <scope>NUCLEOTIDE SEQUENCE [LARGE SCALE GENOMIC DNA]</scope>
    <source>
        <strain evidence="8">CGMCC 4.7330</strain>
    </source>
</reference>
<comment type="cofactor">
    <cofactor evidence="1">
        <name>FAD</name>
        <dbReference type="ChEBI" id="CHEBI:57692"/>
    </cofactor>
</comment>
<dbReference type="InterPro" id="IPR046373">
    <property type="entry name" value="Acyl-CoA_Oxase/DH_mid-dom_sf"/>
</dbReference>
<dbReference type="InterPro" id="IPR036250">
    <property type="entry name" value="AcylCo_DH-like_C"/>
</dbReference>
<gene>
    <name evidence="7" type="ORF">ACFO0B_09760</name>
</gene>
<evidence type="ECO:0000256" key="4">
    <source>
        <dbReference type="ARBA" id="ARBA00022827"/>
    </source>
</evidence>
<dbReference type="RefSeq" id="WP_378612037.1">
    <property type="nucleotide sequence ID" value="NZ_JBHSAX010000009.1"/>
</dbReference>
<feature type="domain" description="Acyl-CoA dehydrogenase/oxidase C-terminal" evidence="6">
    <location>
        <begin position="192"/>
        <end position="324"/>
    </location>
</feature>
<dbReference type="InterPro" id="IPR009075">
    <property type="entry name" value="AcylCo_DH/oxidase_C"/>
</dbReference>
<dbReference type="Gene3D" id="2.40.110.10">
    <property type="entry name" value="Butyryl-CoA Dehydrogenase, subunit A, domain 2"/>
    <property type="match status" value="1"/>
</dbReference>
<keyword evidence="8" id="KW-1185">Reference proteome</keyword>
<organism evidence="7 8">
    <name type="scientific">Nocardia jiangsuensis</name>
    <dbReference type="NCBI Taxonomy" id="1691563"/>
    <lineage>
        <taxon>Bacteria</taxon>
        <taxon>Bacillati</taxon>
        <taxon>Actinomycetota</taxon>
        <taxon>Actinomycetes</taxon>
        <taxon>Mycobacteriales</taxon>
        <taxon>Nocardiaceae</taxon>
        <taxon>Nocardia</taxon>
    </lineage>
</organism>
<keyword evidence="4" id="KW-0274">FAD</keyword>
<name>A0ABV8DRJ3_9NOCA</name>
<dbReference type="EC" id="1.-.-.-" evidence="7"/>
<keyword evidence="5 7" id="KW-0560">Oxidoreductase</keyword>
<evidence type="ECO:0000313" key="8">
    <source>
        <dbReference type="Proteomes" id="UP001595696"/>
    </source>
</evidence>
<dbReference type="Proteomes" id="UP001595696">
    <property type="component" value="Unassembled WGS sequence"/>
</dbReference>
<dbReference type="InterPro" id="IPR009100">
    <property type="entry name" value="AcylCoA_DH/oxidase_NM_dom_sf"/>
</dbReference>
<comment type="similarity">
    <text evidence="2">Belongs to the acyl-CoA dehydrogenase family.</text>
</comment>
<evidence type="ECO:0000259" key="6">
    <source>
        <dbReference type="Pfam" id="PF00441"/>
    </source>
</evidence>
<dbReference type="SUPFAM" id="SSF47203">
    <property type="entry name" value="Acyl-CoA dehydrogenase C-terminal domain-like"/>
    <property type="match status" value="1"/>
</dbReference>